<dbReference type="RefSeq" id="WP_130502758.1">
    <property type="nucleotide sequence ID" value="NZ_SHLI01000001.1"/>
</dbReference>
<evidence type="ECO:0000313" key="11">
    <source>
        <dbReference type="Proteomes" id="UP000292298"/>
    </source>
</evidence>
<comment type="subcellular location">
    <subcellularLocation>
        <location evidence="6 8">Cytoplasm</location>
    </subcellularLocation>
</comment>
<sequence>MAISAQQVKDLRERTGAGMMECKKALVETDGDMESAVEHMRKRGLAKADKKAGRVAADGAVIAKVADDGRSGAIVEINSETDFVANGDDFQAFAGKVMERILNDDPADLEALLALPLETGGDSVELAQKELIAKIGENIQIRRFQRYGSESGQVQYYLHGSRIGVLVEIEGGDEALGRDLCMHIAASRPVCVGVDDVPEERAASEREVLVAQAQASGKPPEIIDKMVEGRLRKWLAEITLLGQPFVKDPDQTVEDLLKARGARVIDFTRLEVGEGIEKKEENFAEEVAATIQGS</sequence>
<dbReference type="Gene3D" id="1.10.286.20">
    <property type="match status" value="1"/>
</dbReference>
<gene>
    <name evidence="6" type="primary">tsf</name>
    <name evidence="10" type="ORF">EV698_0694</name>
</gene>
<evidence type="ECO:0000313" key="10">
    <source>
        <dbReference type="EMBL" id="RZU98447.1"/>
    </source>
</evidence>
<dbReference type="GO" id="GO:0003746">
    <property type="term" value="F:translation elongation factor activity"/>
    <property type="evidence" value="ECO:0007669"/>
    <property type="project" value="UniProtKB-UniRule"/>
</dbReference>
<dbReference type="OrthoDB" id="9808348at2"/>
<dbReference type="NCBIfam" id="TIGR00116">
    <property type="entry name" value="tsf"/>
    <property type="match status" value="1"/>
</dbReference>
<reference evidence="10 11" key="1">
    <citation type="submission" date="2019-02" db="EMBL/GenBank/DDBJ databases">
        <title>Genomic Encyclopedia of Type Strains, Phase IV (KMG-IV): sequencing the most valuable type-strain genomes for metagenomic binning, comparative biology and taxonomic classification.</title>
        <authorList>
            <person name="Goeker M."/>
        </authorList>
    </citation>
    <scope>NUCLEOTIDE SEQUENCE [LARGE SCALE GENOMIC DNA]</scope>
    <source>
        <strain evidence="10 11">DSM 21056</strain>
    </source>
</reference>
<keyword evidence="3 6" id="KW-0963">Cytoplasm</keyword>
<dbReference type="InterPro" id="IPR001816">
    <property type="entry name" value="Transl_elong_EFTs/EF1B"/>
</dbReference>
<accession>A0A4Q8CZS3</accession>
<keyword evidence="4 6" id="KW-0251">Elongation factor</keyword>
<keyword evidence="5 6" id="KW-0648">Protein biosynthesis</keyword>
<dbReference type="InterPro" id="IPR018101">
    <property type="entry name" value="Transl_elong_Ts_CS"/>
</dbReference>
<dbReference type="GO" id="GO:0005737">
    <property type="term" value="C:cytoplasm"/>
    <property type="evidence" value="ECO:0007669"/>
    <property type="project" value="UniProtKB-SubCell"/>
</dbReference>
<comment type="caution">
    <text evidence="10">The sequence shown here is derived from an EMBL/GenBank/DDBJ whole genome shotgun (WGS) entry which is preliminary data.</text>
</comment>
<dbReference type="PANTHER" id="PTHR11741:SF0">
    <property type="entry name" value="ELONGATION FACTOR TS, MITOCHONDRIAL"/>
    <property type="match status" value="1"/>
</dbReference>
<evidence type="ECO:0000256" key="7">
    <source>
        <dbReference type="RuleBase" id="RU000642"/>
    </source>
</evidence>
<dbReference type="PROSITE" id="PS01127">
    <property type="entry name" value="EF_TS_2"/>
    <property type="match status" value="1"/>
</dbReference>
<evidence type="ECO:0000259" key="9">
    <source>
        <dbReference type="Pfam" id="PF00889"/>
    </source>
</evidence>
<dbReference type="AlphaFoldDB" id="A0A4Q8CZS3"/>
<evidence type="ECO:0000256" key="3">
    <source>
        <dbReference type="ARBA" id="ARBA00022490"/>
    </source>
</evidence>
<evidence type="ECO:0000256" key="1">
    <source>
        <dbReference type="ARBA" id="ARBA00005532"/>
    </source>
</evidence>
<dbReference type="PANTHER" id="PTHR11741">
    <property type="entry name" value="ELONGATION FACTOR TS"/>
    <property type="match status" value="1"/>
</dbReference>
<dbReference type="Gene3D" id="1.10.8.10">
    <property type="entry name" value="DNA helicase RuvA subunit, C-terminal domain"/>
    <property type="match status" value="1"/>
</dbReference>
<dbReference type="SUPFAM" id="SSF54713">
    <property type="entry name" value="Elongation factor Ts (EF-Ts), dimerisation domain"/>
    <property type="match status" value="2"/>
</dbReference>
<organism evidence="10 11">
    <name type="scientific">Spiribacter vilamensis</name>
    <dbReference type="NCBI Taxonomy" id="531306"/>
    <lineage>
        <taxon>Bacteria</taxon>
        <taxon>Pseudomonadati</taxon>
        <taxon>Pseudomonadota</taxon>
        <taxon>Gammaproteobacteria</taxon>
        <taxon>Chromatiales</taxon>
        <taxon>Ectothiorhodospiraceae</taxon>
        <taxon>Spiribacter</taxon>
    </lineage>
</organism>
<dbReference type="PROSITE" id="PS01126">
    <property type="entry name" value="EF_TS_1"/>
    <property type="match status" value="1"/>
</dbReference>
<dbReference type="FunFam" id="1.10.286.20:FF:000001">
    <property type="entry name" value="Elongation factor Ts"/>
    <property type="match status" value="1"/>
</dbReference>
<evidence type="ECO:0000256" key="8">
    <source>
        <dbReference type="RuleBase" id="RU000643"/>
    </source>
</evidence>
<dbReference type="InterPro" id="IPR009060">
    <property type="entry name" value="UBA-like_sf"/>
</dbReference>
<dbReference type="Pfam" id="PF00889">
    <property type="entry name" value="EF_TS"/>
    <property type="match status" value="1"/>
</dbReference>
<evidence type="ECO:0000256" key="6">
    <source>
        <dbReference type="HAMAP-Rule" id="MF_00050"/>
    </source>
</evidence>
<dbReference type="Proteomes" id="UP000292298">
    <property type="component" value="Unassembled WGS sequence"/>
</dbReference>
<dbReference type="InterPro" id="IPR014039">
    <property type="entry name" value="Transl_elong_EFTs/EF1B_dimer"/>
</dbReference>
<dbReference type="FunFam" id="1.10.8.10:FF:000001">
    <property type="entry name" value="Elongation factor Ts"/>
    <property type="match status" value="1"/>
</dbReference>
<keyword evidence="11" id="KW-1185">Reference proteome</keyword>
<dbReference type="CDD" id="cd14275">
    <property type="entry name" value="UBA_EF-Ts"/>
    <property type="match status" value="1"/>
</dbReference>
<protein>
    <recommendedName>
        <fullName evidence="2 6">Elongation factor Ts</fullName>
        <shortName evidence="6">EF-Ts</shortName>
    </recommendedName>
</protein>
<feature type="region of interest" description="Involved in Mg(2+) ion dislocation from EF-Tu" evidence="6">
    <location>
        <begin position="81"/>
        <end position="84"/>
    </location>
</feature>
<feature type="domain" description="Translation elongation factor EFTs/EF1B dimerisation" evidence="9">
    <location>
        <begin position="72"/>
        <end position="274"/>
    </location>
</feature>
<dbReference type="EMBL" id="SHLI01000001">
    <property type="protein sequence ID" value="RZU98447.1"/>
    <property type="molecule type" value="Genomic_DNA"/>
</dbReference>
<comment type="similarity">
    <text evidence="1 6 7">Belongs to the EF-Ts family.</text>
</comment>
<dbReference type="InterPro" id="IPR036402">
    <property type="entry name" value="EF-Ts_dimer_sf"/>
</dbReference>
<dbReference type="SUPFAM" id="SSF46934">
    <property type="entry name" value="UBA-like"/>
    <property type="match status" value="1"/>
</dbReference>
<comment type="function">
    <text evidence="6 7">Associates with the EF-Tu.GDP complex and induces the exchange of GDP to GTP. It remains bound to the aminoacyl-tRNA.EF-Tu.GTP complex up to the GTP hydrolysis stage on the ribosome.</text>
</comment>
<proteinExistence type="inferred from homology"/>
<evidence type="ECO:0000256" key="4">
    <source>
        <dbReference type="ARBA" id="ARBA00022768"/>
    </source>
</evidence>
<dbReference type="Gene3D" id="3.30.479.20">
    <property type="entry name" value="Elongation factor Ts, dimerisation domain"/>
    <property type="match status" value="2"/>
</dbReference>
<evidence type="ECO:0000256" key="5">
    <source>
        <dbReference type="ARBA" id="ARBA00022917"/>
    </source>
</evidence>
<name>A0A4Q8CZS3_9GAMM</name>
<dbReference type="HAMAP" id="MF_00050">
    <property type="entry name" value="EF_Ts"/>
    <property type="match status" value="1"/>
</dbReference>
<evidence type="ECO:0000256" key="2">
    <source>
        <dbReference type="ARBA" id="ARBA00016956"/>
    </source>
</evidence>